<gene>
    <name evidence="2" type="ORF">ElyMa_000389700</name>
</gene>
<name>A0AAV4FHY4_9GAST</name>
<evidence type="ECO:0000313" key="3">
    <source>
        <dbReference type="Proteomes" id="UP000762676"/>
    </source>
</evidence>
<comment type="caution">
    <text evidence="2">The sequence shown here is derived from an EMBL/GenBank/DDBJ whole genome shotgun (WGS) entry which is preliminary data.</text>
</comment>
<organism evidence="2 3">
    <name type="scientific">Elysia marginata</name>
    <dbReference type="NCBI Taxonomy" id="1093978"/>
    <lineage>
        <taxon>Eukaryota</taxon>
        <taxon>Metazoa</taxon>
        <taxon>Spiralia</taxon>
        <taxon>Lophotrochozoa</taxon>
        <taxon>Mollusca</taxon>
        <taxon>Gastropoda</taxon>
        <taxon>Heterobranchia</taxon>
        <taxon>Euthyneura</taxon>
        <taxon>Panpulmonata</taxon>
        <taxon>Sacoglossa</taxon>
        <taxon>Placobranchoidea</taxon>
        <taxon>Plakobranchidae</taxon>
        <taxon>Elysia</taxon>
    </lineage>
</organism>
<proteinExistence type="predicted"/>
<accession>A0AAV4FHY4</accession>
<keyword evidence="3" id="KW-1185">Reference proteome</keyword>
<protein>
    <submittedName>
        <fullName evidence="2">Uncharacterized protein</fullName>
    </submittedName>
</protein>
<evidence type="ECO:0000256" key="1">
    <source>
        <dbReference type="SAM" id="MobiDB-lite"/>
    </source>
</evidence>
<dbReference type="AlphaFoldDB" id="A0AAV4FHY4"/>
<feature type="compositionally biased region" description="Acidic residues" evidence="1">
    <location>
        <begin position="1"/>
        <end position="16"/>
    </location>
</feature>
<feature type="region of interest" description="Disordered" evidence="1">
    <location>
        <begin position="1"/>
        <end position="20"/>
    </location>
</feature>
<reference evidence="2 3" key="1">
    <citation type="journal article" date="2021" name="Elife">
        <title>Chloroplast acquisition without the gene transfer in kleptoplastic sea slugs, Plakobranchus ocellatus.</title>
        <authorList>
            <person name="Maeda T."/>
            <person name="Takahashi S."/>
            <person name="Yoshida T."/>
            <person name="Shimamura S."/>
            <person name="Takaki Y."/>
            <person name="Nagai Y."/>
            <person name="Toyoda A."/>
            <person name="Suzuki Y."/>
            <person name="Arimoto A."/>
            <person name="Ishii H."/>
            <person name="Satoh N."/>
            <person name="Nishiyama T."/>
            <person name="Hasebe M."/>
            <person name="Maruyama T."/>
            <person name="Minagawa J."/>
            <person name="Obokata J."/>
            <person name="Shigenobu S."/>
        </authorList>
    </citation>
    <scope>NUCLEOTIDE SEQUENCE [LARGE SCALE GENOMIC DNA]</scope>
</reference>
<sequence>MEEDEDEEEEVDEDHDIGDKNSIMRITARNSSLVLTAIMLRLTDWEYLEPIWNLCDFLTCYRGPRPSLAHGLVIFPQRWEMNDEKTRNE</sequence>
<dbReference type="EMBL" id="BMAT01000778">
    <property type="protein sequence ID" value="GFR72872.1"/>
    <property type="molecule type" value="Genomic_DNA"/>
</dbReference>
<dbReference type="Proteomes" id="UP000762676">
    <property type="component" value="Unassembled WGS sequence"/>
</dbReference>
<evidence type="ECO:0000313" key="2">
    <source>
        <dbReference type="EMBL" id="GFR72872.1"/>
    </source>
</evidence>